<evidence type="ECO:0000313" key="3">
    <source>
        <dbReference type="Proteomes" id="UP001432014"/>
    </source>
</evidence>
<dbReference type="Proteomes" id="UP001432014">
    <property type="component" value="Chromosome"/>
</dbReference>
<accession>A0ABZ1WHR8</accession>
<feature type="region of interest" description="Disordered" evidence="1">
    <location>
        <begin position="36"/>
        <end position="76"/>
    </location>
</feature>
<dbReference type="EMBL" id="CP108482">
    <property type="protein sequence ID" value="WUS60298.1"/>
    <property type="molecule type" value="Genomic_DNA"/>
</dbReference>
<keyword evidence="3" id="KW-1185">Reference proteome</keyword>
<protein>
    <submittedName>
        <fullName evidence="2">Uncharacterized protein</fullName>
    </submittedName>
</protein>
<gene>
    <name evidence="2" type="ORF">OG469_35315</name>
</gene>
<evidence type="ECO:0000256" key="1">
    <source>
        <dbReference type="SAM" id="MobiDB-lite"/>
    </source>
</evidence>
<organism evidence="2 3">
    <name type="scientific">Kitasatospora herbaricolor</name>
    <dbReference type="NCBI Taxonomy" id="68217"/>
    <lineage>
        <taxon>Bacteria</taxon>
        <taxon>Bacillati</taxon>
        <taxon>Actinomycetota</taxon>
        <taxon>Actinomycetes</taxon>
        <taxon>Kitasatosporales</taxon>
        <taxon>Streptomycetaceae</taxon>
        <taxon>Kitasatospora</taxon>
    </lineage>
</organism>
<proteinExistence type="predicted"/>
<evidence type="ECO:0000313" key="2">
    <source>
        <dbReference type="EMBL" id="WUS60298.1"/>
    </source>
</evidence>
<name>A0ABZ1WHR8_9ACTN</name>
<dbReference type="RefSeq" id="WP_329493617.1">
    <property type="nucleotide sequence ID" value="NZ_CP108460.1"/>
</dbReference>
<sequence length="76" mass="8028">MSADRRALHSPFSSSPVDALLTATGRDWLLPVERAPFLEPPAPADEDDPPQCAQPPIGRRRLGPGGAAFPAEGAVR</sequence>
<feature type="compositionally biased region" description="Low complexity" evidence="1">
    <location>
        <begin position="67"/>
        <end position="76"/>
    </location>
</feature>
<reference evidence="2 3" key="1">
    <citation type="submission" date="2022-10" db="EMBL/GenBank/DDBJ databases">
        <title>The complete genomes of actinobacterial strains from the NBC collection.</title>
        <authorList>
            <person name="Joergensen T.S."/>
            <person name="Alvarez Arevalo M."/>
            <person name="Sterndorff E.B."/>
            <person name="Faurdal D."/>
            <person name="Vuksanovic O."/>
            <person name="Mourched A.-S."/>
            <person name="Charusanti P."/>
            <person name="Shaw S."/>
            <person name="Blin K."/>
            <person name="Weber T."/>
        </authorList>
    </citation>
    <scope>NUCLEOTIDE SEQUENCE [LARGE SCALE GENOMIC DNA]</scope>
    <source>
        <strain evidence="2 3">NBC_01247</strain>
    </source>
</reference>